<dbReference type="Proteomes" id="UP000177171">
    <property type="component" value="Unassembled WGS sequence"/>
</dbReference>
<dbReference type="Pfam" id="PF18765">
    <property type="entry name" value="Polbeta"/>
    <property type="match status" value="1"/>
</dbReference>
<sequence>MVLTNQQKQKIEEIGQKHDLRFIILHGSQAVEKAHERSDVDIALLGKDRLLFPEVLELHGEFSGIFGDNQKRELDIKTLERADALFRYEVTKTGVLLFGDALDYEEFKAYAYRVFTDSRDLRALELILLKKSIRSLAKRYALDKLRQ</sequence>
<gene>
    <name evidence="2" type="ORF">A3G49_00815</name>
</gene>
<dbReference type="AlphaFoldDB" id="A0A1G2LPM8"/>
<evidence type="ECO:0000313" key="3">
    <source>
        <dbReference type="Proteomes" id="UP000177171"/>
    </source>
</evidence>
<feature type="domain" description="Polymerase beta nucleotidyltransferase" evidence="1">
    <location>
        <begin position="9"/>
        <end position="99"/>
    </location>
</feature>
<protein>
    <recommendedName>
        <fullName evidence="1">Polymerase beta nucleotidyltransferase domain-containing protein</fullName>
    </recommendedName>
</protein>
<name>A0A1G2LPM8_9BACT</name>
<evidence type="ECO:0000259" key="1">
    <source>
        <dbReference type="Pfam" id="PF18765"/>
    </source>
</evidence>
<dbReference type="InterPro" id="IPR041633">
    <property type="entry name" value="Polbeta"/>
</dbReference>
<dbReference type="NCBIfam" id="NF047752">
    <property type="entry name" value="MntA_antitoxin"/>
    <property type="match status" value="1"/>
</dbReference>
<evidence type="ECO:0000313" key="2">
    <source>
        <dbReference type="EMBL" id="OHA12761.1"/>
    </source>
</evidence>
<organism evidence="2 3">
    <name type="scientific">Candidatus Sungbacteria bacterium RIFCSPLOWO2_12_FULL_41_11</name>
    <dbReference type="NCBI Taxonomy" id="1802286"/>
    <lineage>
        <taxon>Bacteria</taxon>
        <taxon>Candidatus Sungiibacteriota</taxon>
    </lineage>
</organism>
<dbReference type="PANTHER" id="PTHR43852">
    <property type="entry name" value="NUCLEOTIDYLTRANSFERASE"/>
    <property type="match status" value="1"/>
</dbReference>
<accession>A0A1G2LPM8</accession>
<reference evidence="2 3" key="1">
    <citation type="journal article" date="2016" name="Nat. Commun.">
        <title>Thousands of microbial genomes shed light on interconnected biogeochemical processes in an aquifer system.</title>
        <authorList>
            <person name="Anantharaman K."/>
            <person name="Brown C.T."/>
            <person name="Hug L.A."/>
            <person name="Sharon I."/>
            <person name="Castelle C.J."/>
            <person name="Probst A.J."/>
            <person name="Thomas B.C."/>
            <person name="Singh A."/>
            <person name="Wilkins M.J."/>
            <person name="Karaoz U."/>
            <person name="Brodie E.L."/>
            <person name="Williams K.H."/>
            <person name="Hubbard S.S."/>
            <person name="Banfield J.F."/>
        </authorList>
    </citation>
    <scope>NUCLEOTIDE SEQUENCE [LARGE SCALE GENOMIC DNA]</scope>
</reference>
<proteinExistence type="predicted"/>
<dbReference type="InterPro" id="IPR052930">
    <property type="entry name" value="TA_antitoxin_MntA"/>
</dbReference>
<dbReference type="Gene3D" id="3.30.460.10">
    <property type="entry name" value="Beta Polymerase, domain 2"/>
    <property type="match status" value="1"/>
</dbReference>
<dbReference type="EMBL" id="MHQY01000042">
    <property type="protein sequence ID" value="OHA12761.1"/>
    <property type="molecule type" value="Genomic_DNA"/>
</dbReference>
<dbReference type="PANTHER" id="PTHR43852:SF3">
    <property type="entry name" value="NUCLEOTIDYLTRANSFERASE"/>
    <property type="match status" value="1"/>
</dbReference>
<dbReference type="SUPFAM" id="SSF81301">
    <property type="entry name" value="Nucleotidyltransferase"/>
    <property type="match status" value="1"/>
</dbReference>
<comment type="caution">
    <text evidence="2">The sequence shown here is derived from an EMBL/GenBank/DDBJ whole genome shotgun (WGS) entry which is preliminary data.</text>
</comment>
<dbReference type="InterPro" id="IPR043519">
    <property type="entry name" value="NT_sf"/>
</dbReference>
<dbReference type="CDD" id="cd05403">
    <property type="entry name" value="NT_KNTase_like"/>
    <property type="match status" value="1"/>
</dbReference>